<evidence type="ECO:0000313" key="6">
    <source>
        <dbReference type="Proteomes" id="UP000019666"/>
    </source>
</evidence>
<evidence type="ECO:0000256" key="1">
    <source>
        <dbReference type="ARBA" id="ARBA00008853"/>
    </source>
</evidence>
<gene>
    <name evidence="5" type="ORF">Rumeso_03052</name>
</gene>
<proteinExistence type="inferred from homology"/>
<feature type="domain" description="SMP-30/Gluconolactonase/LRE-like region" evidence="4">
    <location>
        <begin position="13"/>
        <end position="251"/>
    </location>
</feature>
<dbReference type="HOGENOM" id="CLU_036110_3_1_5"/>
<dbReference type="PANTHER" id="PTHR10907">
    <property type="entry name" value="REGUCALCIN"/>
    <property type="match status" value="1"/>
</dbReference>
<feature type="active site" description="Proton donor/acceptor" evidence="2">
    <location>
        <position position="202"/>
    </location>
</feature>
<dbReference type="PATRIC" id="fig|442562.3.peg.3002"/>
<evidence type="ECO:0000313" key="5">
    <source>
        <dbReference type="EMBL" id="EYD75405.1"/>
    </source>
</evidence>
<keyword evidence="6" id="KW-1185">Reference proteome</keyword>
<comment type="caution">
    <text evidence="5">The sequence shown here is derived from an EMBL/GenBank/DDBJ whole genome shotgun (WGS) entry which is preliminary data.</text>
</comment>
<dbReference type="InterPro" id="IPR005511">
    <property type="entry name" value="SMP-30"/>
</dbReference>
<name>A0A017HM54_9RHOB</name>
<dbReference type="Proteomes" id="UP000019666">
    <property type="component" value="Unassembled WGS sequence"/>
</dbReference>
<dbReference type="InterPro" id="IPR011042">
    <property type="entry name" value="6-blade_b-propeller_TolB-like"/>
</dbReference>
<dbReference type="EMBL" id="AOSK01000083">
    <property type="protein sequence ID" value="EYD75405.1"/>
    <property type="molecule type" value="Genomic_DNA"/>
</dbReference>
<keyword evidence="3" id="KW-0862">Zinc</keyword>
<comment type="similarity">
    <text evidence="1">Belongs to the SMP-30/CGR1 family.</text>
</comment>
<evidence type="ECO:0000256" key="3">
    <source>
        <dbReference type="PIRSR" id="PIRSR605511-2"/>
    </source>
</evidence>
<dbReference type="PANTHER" id="PTHR10907:SF47">
    <property type="entry name" value="REGUCALCIN"/>
    <property type="match status" value="1"/>
</dbReference>
<dbReference type="Pfam" id="PF08450">
    <property type="entry name" value="SGL"/>
    <property type="match status" value="1"/>
</dbReference>
<sequence length="264" mass="28305">MAAELALASGDIVGESLVWDDRRGRLVWVDIIGRRIQTFDPATGEHRVWPIAIRPTSLALGEDGSALVGSERHVCHWAWDGEPEPLVEVEPDLPDNRLNEGAVGPDGAMWVGTMHQNIRDDDGPEEIPAATGRLYRYAPDGTLACVSEDLFGITNTLVWPAPDRLVTADTLANAFYEYRIGEGGQLSGRKVLMEGFGRGAPDGSTLDVEGFVWNARVAGGACLVRIAPDGRVDRVVELPCSWPTSCAFGGGGCGRSMSPRPASP</sequence>
<reference evidence="5 6" key="1">
    <citation type="submission" date="2013-02" db="EMBL/GenBank/DDBJ databases">
        <authorList>
            <person name="Fiebig A."/>
            <person name="Goeker M."/>
            <person name="Klenk H.-P.P."/>
        </authorList>
    </citation>
    <scope>NUCLEOTIDE SEQUENCE [LARGE SCALE GENOMIC DNA]</scope>
    <source>
        <strain evidence="5 6">DSM 19309</strain>
    </source>
</reference>
<evidence type="ECO:0000256" key="2">
    <source>
        <dbReference type="PIRSR" id="PIRSR605511-1"/>
    </source>
</evidence>
<dbReference type="GO" id="GO:0004341">
    <property type="term" value="F:gluconolactonase activity"/>
    <property type="evidence" value="ECO:0007669"/>
    <property type="project" value="UniProtKB-EC"/>
</dbReference>
<dbReference type="AlphaFoldDB" id="A0A017HM54"/>
<keyword evidence="5" id="KW-0378">Hydrolase</keyword>
<dbReference type="STRING" id="442562.Rumeso_03052"/>
<dbReference type="Gene3D" id="2.120.10.30">
    <property type="entry name" value="TolB, C-terminal domain"/>
    <property type="match status" value="1"/>
</dbReference>
<comment type="cofactor">
    <cofactor evidence="3">
        <name>Zn(2+)</name>
        <dbReference type="ChEBI" id="CHEBI:29105"/>
    </cofactor>
    <text evidence="3">Binds 1 divalent metal cation per subunit.</text>
</comment>
<keyword evidence="3" id="KW-0479">Metal-binding</keyword>
<dbReference type="InterPro" id="IPR013658">
    <property type="entry name" value="SGL"/>
</dbReference>
<feature type="binding site" evidence="3">
    <location>
        <position position="99"/>
    </location>
    <ligand>
        <name>substrate</name>
    </ligand>
</feature>
<feature type="binding site" evidence="3">
    <location>
        <position position="97"/>
    </location>
    <ligand>
        <name>substrate</name>
    </ligand>
</feature>
<feature type="binding site" evidence="3">
    <location>
        <position position="155"/>
    </location>
    <ligand>
        <name>a divalent metal cation</name>
        <dbReference type="ChEBI" id="CHEBI:60240"/>
    </ligand>
</feature>
<organism evidence="5 6">
    <name type="scientific">Rubellimicrobium mesophilum DSM 19309</name>
    <dbReference type="NCBI Taxonomy" id="442562"/>
    <lineage>
        <taxon>Bacteria</taxon>
        <taxon>Pseudomonadati</taxon>
        <taxon>Pseudomonadota</taxon>
        <taxon>Alphaproteobacteria</taxon>
        <taxon>Rhodobacterales</taxon>
        <taxon>Roseobacteraceae</taxon>
        <taxon>Rubellimicrobium</taxon>
    </lineage>
</organism>
<accession>A0A017HM54</accession>
<evidence type="ECO:0000259" key="4">
    <source>
        <dbReference type="Pfam" id="PF08450"/>
    </source>
</evidence>
<feature type="binding site" evidence="3">
    <location>
        <position position="202"/>
    </location>
    <ligand>
        <name>a divalent metal cation</name>
        <dbReference type="ChEBI" id="CHEBI:60240"/>
    </ligand>
</feature>
<protein>
    <submittedName>
        <fullName evidence="5">Gluconolactonase</fullName>
        <ecNumber evidence="5">3.1.1.17</ecNumber>
    </submittedName>
</protein>
<dbReference type="GO" id="GO:0019853">
    <property type="term" value="P:L-ascorbic acid biosynthetic process"/>
    <property type="evidence" value="ECO:0007669"/>
    <property type="project" value="TreeGrafter"/>
</dbReference>
<dbReference type="GO" id="GO:0005509">
    <property type="term" value="F:calcium ion binding"/>
    <property type="evidence" value="ECO:0007669"/>
    <property type="project" value="TreeGrafter"/>
</dbReference>
<dbReference type="PRINTS" id="PR01790">
    <property type="entry name" value="SMP30FAMILY"/>
</dbReference>
<dbReference type="SUPFAM" id="SSF63829">
    <property type="entry name" value="Calcium-dependent phosphotriesterase"/>
    <property type="match status" value="1"/>
</dbReference>
<dbReference type="EC" id="3.1.1.17" evidence="5"/>
<feature type="binding site" evidence="3">
    <location>
        <position position="15"/>
    </location>
    <ligand>
        <name>a divalent metal cation</name>
        <dbReference type="ChEBI" id="CHEBI:60240"/>
    </ligand>
</feature>
<dbReference type="RefSeq" id="WP_211262923.1">
    <property type="nucleotide sequence ID" value="NZ_KK088598.1"/>
</dbReference>